<dbReference type="PRINTS" id="PR01438">
    <property type="entry name" value="UNVRSLSTRESS"/>
</dbReference>
<organism evidence="6 7">
    <name type="scientific">SAR86 cluster bacterium</name>
    <dbReference type="NCBI Taxonomy" id="2030880"/>
    <lineage>
        <taxon>Bacteria</taxon>
        <taxon>Pseudomonadati</taxon>
        <taxon>Pseudomonadota</taxon>
        <taxon>Gammaproteobacteria</taxon>
        <taxon>SAR86 cluster</taxon>
    </lineage>
</organism>
<comment type="similarity">
    <text evidence="2">Belongs to the universal stress protein A family.</text>
</comment>
<evidence type="ECO:0000256" key="1">
    <source>
        <dbReference type="ARBA" id="ARBA00004496"/>
    </source>
</evidence>
<evidence type="ECO:0000256" key="2">
    <source>
        <dbReference type="ARBA" id="ARBA00008791"/>
    </source>
</evidence>
<evidence type="ECO:0000313" key="7">
    <source>
        <dbReference type="Proteomes" id="UP000754644"/>
    </source>
</evidence>
<evidence type="ECO:0000256" key="3">
    <source>
        <dbReference type="ARBA" id="ARBA00022490"/>
    </source>
</evidence>
<evidence type="ECO:0000259" key="5">
    <source>
        <dbReference type="Pfam" id="PF00582"/>
    </source>
</evidence>
<evidence type="ECO:0000256" key="4">
    <source>
        <dbReference type="ARBA" id="ARBA00037131"/>
    </source>
</evidence>
<dbReference type="PANTHER" id="PTHR47892:SF1">
    <property type="entry name" value="UNIVERSAL STRESS PROTEIN E"/>
    <property type="match status" value="1"/>
</dbReference>
<comment type="caution">
    <text evidence="6">The sequence shown here is derived from an EMBL/GenBank/DDBJ whole genome shotgun (WGS) entry which is preliminary data.</text>
</comment>
<dbReference type="Proteomes" id="UP000754644">
    <property type="component" value="Unassembled WGS sequence"/>
</dbReference>
<dbReference type="SUPFAM" id="SSF52402">
    <property type="entry name" value="Adenine nucleotide alpha hydrolases-like"/>
    <property type="match status" value="2"/>
</dbReference>
<evidence type="ECO:0000313" key="6">
    <source>
        <dbReference type="EMBL" id="NQV64178.1"/>
    </source>
</evidence>
<proteinExistence type="inferred from homology"/>
<gene>
    <name evidence="6" type="ORF">HQ497_02335</name>
</gene>
<dbReference type="AlphaFoldDB" id="A0A972VUU6"/>
<accession>A0A972VUU6</accession>
<keyword evidence="3" id="KW-0963">Cytoplasm</keyword>
<reference evidence="6" key="1">
    <citation type="submission" date="2020-05" db="EMBL/GenBank/DDBJ databases">
        <title>Sulfur intermediates as new biogeochemical hubs in an aquatic model microbial ecosystem.</title>
        <authorList>
            <person name="Vigneron A."/>
        </authorList>
    </citation>
    <scope>NUCLEOTIDE SEQUENCE</scope>
    <source>
        <strain evidence="6">Bin.250</strain>
    </source>
</reference>
<comment type="subcellular location">
    <subcellularLocation>
        <location evidence="1">Cytoplasm</location>
    </subcellularLocation>
</comment>
<dbReference type="GO" id="GO:0005737">
    <property type="term" value="C:cytoplasm"/>
    <property type="evidence" value="ECO:0007669"/>
    <property type="project" value="UniProtKB-SubCell"/>
</dbReference>
<dbReference type="InterPro" id="IPR006016">
    <property type="entry name" value="UspA"/>
</dbReference>
<protein>
    <submittedName>
        <fullName evidence="6">Universal stress protein</fullName>
    </submittedName>
</protein>
<dbReference type="EMBL" id="JABMOJ010000079">
    <property type="protein sequence ID" value="NQV64178.1"/>
    <property type="molecule type" value="Genomic_DNA"/>
</dbReference>
<feature type="domain" description="UspA" evidence="5">
    <location>
        <begin position="5"/>
        <end position="145"/>
    </location>
</feature>
<dbReference type="Gene3D" id="3.40.50.12370">
    <property type="match status" value="1"/>
</dbReference>
<comment type="function">
    <text evidence="4">Required for resistance to DNA-damaging agents.</text>
</comment>
<dbReference type="PANTHER" id="PTHR47892">
    <property type="entry name" value="UNIVERSAL STRESS PROTEIN E"/>
    <property type="match status" value="1"/>
</dbReference>
<dbReference type="InterPro" id="IPR006015">
    <property type="entry name" value="Universal_stress_UspA"/>
</dbReference>
<feature type="domain" description="UspA" evidence="5">
    <location>
        <begin position="166"/>
        <end position="296"/>
    </location>
</feature>
<dbReference type="Pfam" id="PF00582">
    <property type="entry name" value="Usp"/>
    <property type="match status" value="2"/>
</dbReference>
<name>A0A972VUU6_9GAMM</name>
<sequence>MLGVERILVAITQDEGAAFVLEKAVILANAADAKLEVIHVVYESLADLSVQAVEKDQTLKTFILSAAESWLEDQLDGVRHKVKSLDSATLWNKDAWQGILHAAEVSQSDLIIKATNIEEDRALSIRTPQDWNLLRHTTIPVMLVKPSAWIKAPIIMAAIDALNEDQFELSKKVLIEADQLASILGGELAIVCSYPLLEPWAGQAAVGIDFQQLRDDIERVARKAIAKLTDAANVSFNYLYIEEGRPAMRLRSLADETQAEILVMGTVGRTGVKSFVIGNTSETILQYTQCDVVVLR</sequence>